<evidence type="ECO:0000313" key="4">
    <source>
        <dbReference type="EMBL" id="KAL2766700.1"/>
    </source>
</evidence>
<feature type="region of interest" description="Disordered" evidence="2">
    <location>
        <begin position="140"/>
        <end position="201"/>
    </location>
</feature>
<dbReference type="InterPro" id="IPR044926">
    <property type="entry name" value="RGS_subdomain_2"/>
</dbReference>
<dbReference type="SMART" id="SM00315">
    <property type="entry name" value="RGS"/>
    <property type="match status" value="1"/>
</dbReference>
<feature type="region of interest" description="Disordered" evidence="2">
    <location>
        <begin position="40"/>
        <end position="110"/>
    </location>
</feature>
<organism evidence="4 5">
    <name type="scientific">Daubentonia madagascariensis</name>
    <name type="common">Aye-aye</name>
    <name type="synonym">Sciurus madagascariensis</name>
    <dbReference type="NCBI Taxonomy" id="31869"/>
    <lineage>
        <taxon>Eukaryota</taxon>
        <taxon>Metazoa</taxon>
        <taxon>Chordata</taxon>
        <taxon>Craniata</taxon>
        <taxon>Vertebrata</taxon>
        <taxon>Euteleostomi</taxon>
        <taxon>Mammalia</taxon>
        <taxon>Eutheria</taxon>
        <taxon>Euarchontoglires</taxon>
        <taxon>Primates</taxon>
        <taxon>Strepsirrhini</taxon>
        <taxon>Chiromyiformes</taxon>
        <taxon>Daubentoniidae</taxon>
        <taxon>Daubentonia</taxon>
    </lineage>
</organism>
<dbReference type="GO" id="GO:0003924">
    <property type="term" value="F:GTPase activity"/>
    <property type="evidence" value="ECO:0007669"/>
    <property type="project" value="UniProtKB-ARBA"/>
</dbReference>
<feature type="compositionally biased region" description="Low complexity" evidence="2">
    <location>
        <begin position="68"/>
        <end position="90"/>
    </location>
</feature>
<sequence length="390" mass="43533">MPKLSQGDQECLQKHASRPSMWTQFLLLFRAERYNANIHKTTENEGNPKAVPDSKPFPPPALHSSQTRPLPRSRSASSLARSPASRGSSLTFSGDPPPAAPRRRPDFSPLRPTLPAAWLPPGREELPGRLSLLLGAALALPRRPPGESPPRPARPAAEPREEDVGAGQNSPMPPMGSERMEMRKRQTPAQEAPGPAPGQPGVGSRGSNACCFCWCCCCSCSCLTVRNQDQRPTRASHELRTDDLPTCEESASPTLEEVNAWAQSFDKLMITPAGRNAFREFLRTEFSEENMLFWMACEELKKEANKNIIEEKARMIYDNYISILSPKEVSLDSRVREFINSNMAEPSQHVFDDAQLQIYTLMHRDSYPRFMNSALYKDLLQSLSEKTVEA</sequence>
<gene>
    <name evidence="4" type="ORF">WCI35_024707</name>
</gene>
<dbReference type="InterPro" id="IPR036305">
    <property type="entry name" value="RGS_sf"/>
</dbReference>
<evidence type="ECO:0000256" key="1">
    <source>
        <dbReference type="ARBA" id="ARBA00022700"/>
    </source>
</evidence>
<keyword evidence="1" id="KW-0734">Signal transduction inhibitor</keyword>
<evidence type="ECO:0000256" key="2">
    <source>
        <dbReference type="SAM" id="MobiDB-lite"/>
    </source>
</evidence>
<feature type="compositionally biased region" description="Pro residues" evidence="2">
    <location>
        <begin position="142"/>
        <end position="153"/>
    </location>
</feature>
<evidence type="ECO:0000259" key="3">
    <source>
        <dbReference type="PROSITE" id="PS50132"/>
    </source>
</evidence>
<evidence type="ECO:0000313" key="5">
    <source>
        <dbReference type="Proteomes" id="UP001610411"/>
    </source>
</evidence>
<comment type="caution">
    <text evidence="4">The sequence shown here is derived from an EMBL/GenBank/DDBJ whole genome shotgun (WGS) entry which is preliminary data.</text>
</comment>
<protein>
    <submittedName>
        <fullName evidence="4">Regulator of G-protein signaling 20 isoform a</fullName>
    </submittedName>
</protein>
<name>A0ABD2DIS3_DAUMA</name>
<dbReference type="Pfam" id="PF00615">
    <property type="entry name" value="RGS"/>
    <property type="match status" value="1"/>
</dbReference>
<reference evidence="4 5" key="1">
    <citation type="journal article" date="2024" name="G3 (Bethesda)">
        <title>A hybrid genome assembly of the endangered aye-aye (Daubentonia madagascariensis).</title>
        <authorList>
            <person name="Versoza C.J."/>
            <person name="Pfeifer S.P."/>
        </authorList>
    </citation>
    <scope>NUCLEOTIDE SEQUENCE [LARGE SCALE GENOMIC DNA]</scope>
    <source>
        <strain evidence="4">6821</strain>
    </source>
</reference>
<accession>A0ABD2DIS3</accession>
<dbReference type="PANTHER" id="PTHR10845:SF277">
    <property type="entry name" value="REGULATOR OF G-PROTEIN SIGNALING 20"/>
    <property type="match status" value="1"/>
</dbReference>
<dbReference type="InterPro" id="IPR016137">
    <property type="entry name" value="RGS"/>
</dbReference>
<dbReference type="GO" id="GO:0009968">
    <property type="term" value="P:negative regulation of signal transduction"/>
    <property type="evidence" value="ECO:0007669"/>
    <property type="project" value="UniProtKB-KW"/>
</dbReference>
<dbReference type="PRINTS" id="PR01301">
    <property type="entry name" value="RGSPROTEIN"/>
</dbReference>
<dbReference type="PANTHER" id="PTHR10845">
    <property type="entry name" value="REGULATOR OF G PROTEIN SIGNALING"/>
    <property type="match status" value="1"/>
</dbReference>
<feature type="domain" description="RGS" evidence="3">
    <location>
        <begin position="264"/>
        <end position="380"/>
    </location>
</feature>
<dbReference type="PROSITE" id="PS50132">
    <property type="entry name" value="RGS"/>
    <property type="match status" value="1"/>
</dbReference>
<dbReference type="Gene3D" id="1.10.167.10">
    <property type="entry name" value="Regulator of G-protein Signalling 4, domain 2"/>
    <property type="match status" value="1"/>
</dbReference>
<keyword evidence="5" id="KW-1185">Reference proteome</keyword>
<dbReference type="SUPFAM" id="SSF48097">
    <property type="entry name" value="Regulator of G-protein signaling, RGS"/>
    <property type="match status" value="1"/>
</dbReference>
<dbReference type="FunFam" id="1.10.167.10:FF:000001">
    <property type="entry name" value="Putative regulator of g-protein signaling 12"/>
    <property type="match status" value="1"/>
</dbReference>
<dbReference type="AlphaFoldDB" id="A0ABD2DIS3"/>
<dbReference type="Proteomes" id="UP001610411">
    <property type="component" value="Unassembled WGS sequence"/>
</dbReference>
<dbReference type="EMBL" id="JBFSEQ010000010">
    <property type="protein sequence ID" value="KAL2766700.1"/>
    <property type="molecule type" value="Genomic_DNA"/>
</dbReference>
<proteinExistence type="predicted"/>